<name>R9TMV5_9CAUD</name>
<organism evidence="1 2">
    <name type="scientific">Synechococcus phage S-IOM18</name>
    <dbReference type="NCBI Taxonomy" id="754039"/>
    <lineage>
        <taxon>Viruses</taxon>
        <taxon>Duplodnaviria</taxon>
        <taxon>Heunggongvirae</taxon>
        <taxon>Uroviricota</taxon>
        <taxon>Caudoviricetes</taxon>
        <taxon>Pantevenvirales</taxon>
        <taxon>Kyanoviridae</taxon>
        <taxon>Tefnutvirus</taxon>
        <taxon>Tefnutvirus siom18</taxon>
    </lineage>
</organism>
<dbReference type="OrthoDB" id="20595at10239"/>
<reference evidence="1 2" key="1">
    <citation type="submission" date="2010-09" db="EMBL/GenBank/DDBJ databases">
        <title>The Genome Sequence of Synechococcus phage S-IOM18.</title>
        <authorList>
            <consortium name="The Broad Institute Genome Sequencing Platform"/>
            <person name="Henn M.R."/>
            <person name="Clokie M."/>
            <person name="Levin J."/>
            <person name="Malboeuf C."/>
            <person name="Casali M."/>
            <person name="Russ C."/>
            <person name="Lennon N."/>
            <person name="Chapman S.B."/>
            <person name="Erlich R."/>
            <person name="Young S.K."/>
            <person name="Yandava C."/>
            <person name="Zeng Q."/>
            <person name="Fitzgerald M.F."/>
            <person name="Alvarado L."/>
            <person name="Anderson S."/>
            <person name="Berlin A."/>
            <person name="Chen Z."/>
            <person name="Freedman E."/>
            <person name="Gellesch M."/>
            <person name="Goldberg J."/>
            <person name="Green L."/>
            <person name="Griggs A."/>
            <person name="Gujja S."/>
            <person name="Heilman E.R."/>
            <person name="Heiman D."/>
            <person name="Hollinger A."/>
            <person name="Howarth C."/>
            <person name="Larson L."/>
            <person name="Mehta T."/>
            <person name="Neiman D."/>
            <person name="Pearson M."/>
            <person name="Roberts A."/>
            <person name="Ryan E."/>
            <person name="Saif S."/>
            <person name="Shea T."/>
            <person name="Shenoy N."/>
            <person name="Sisk P."/>
            <person name="Stolte C."/>
            <person name="Sykes S."/>
            <person name="White J."/>
            <person name="Haas B."/>
            <person name="Nusbaum C."/>
            <person name="Birren B."/>
        </authorList>
    </citation>
    <scope>NUCLEOTIDE SEQUENCE [LARGE SCALE GENOMIC DNA]</scope>
    <source>
        <strain evidence="1 2">S-IOM18</strain>
    </source>
</reference>
<proteinExistence type="predicted"/>
<dbReference type="EMBL" id="HQ317383">
    <property type="protein sequence ID" value="AGN33555.1"/>
    <property type="molecule type" value="Genomic_DNA"/>
</dbReference>
<dbReference type="KEGG" id="vg:16045401"/>
<gene>
    <name evidence="1" type="ORF">SWYG_00043</name>
</gene>
<evidence type="ECO:0000313" key="1">
    <source>
        <dbReference type="EMBL" id="AGN33555.1"/>
    </source>
</evidence>
<dbReference type="Proteomes" id="UP000204294">
    <property type="component" value="Segment"/>
</dbReference>
<dbReference type="GeneID" id="16045401"/>
<sequence length="79" mass="9159">MFDTTLDLFAYNDQLDDKQHMIDTMGETYYDAMIKCVEKEQNLEAIACYEEWVVDGKDPQDGEVEIIFAPDLTDLVEDN</sequence>
<evidence type="ECO:0000313" key="2">
    <source>
        <dbReference type="Proteomes" id="UP000204294"/>
    </source>
</evidence>
<keyword evidence="2" id="KW-1185">Reference proteome</keyword>
<dbReference type="RefSeq" id="YP_008126369.1">
    <property type="nucleotide sequence ID" value="NC_021536.1"/>
</dbReference>
<protein>
    <submittedName>
        <fullName evidence="1">Uncharacterized protein</fullName>
    </submittedName>
</protein>
<accession>R9TMV5</accession>